<dbReference type="InterPro" id="IPR015796">
    <property type="entry name" value="Impact_YigZ-like"/>
</dbReference>
<dbReference type="Pfam" id="PF09186">
    <property type="entry name" value="DUF1949"/>
    <property type="match status" value="1"/>
</dbReference>
<comment type="similarity">
    <text evidence="1">Belongs to the IMPACT family.</text>
</comment>
<evidence type="ECO:0000256" key="1">
    <source>
        <dbReference type="ARBA" id="ARBA00007665"/>
    </source>
</evidence>
<dbReference type="InterPro" id="IPR023582">
    <property type="entry name" value="Impact"/>
</dbReference>
<protein>
    <submittedName>
        <fullName evidence="2">IMPACT family member yigZ</fullName>
    </submittedName>
</protein>
<dbReference type="PROSITE" id="PS00910">
    <property type="entry name" value="UPF0029"/>
    <property type="match status" value="1"/>
</dbReference>
<dbReference type="GO" id="GO:0032561">
    <property type="term" value="F:guanyl ribonucleotide binding"/>
    <property type="evidence" value="ECO:0007669"/>
    <property type="project" value="UniProtKB-ARBA"/>
</dbReference>
<dbReference type="PANTHER" id="PTHR16301:SF20">
    <property type="entry name" value="IMPACT FAMILY MEMBER YIGZ"/>
    <property type="match status" value="1"/>
</dbReference>
<dbReference type="InterPro" id="IPR035647">
    <property type="entry name" value="EFG_III/V"/>
</dbReference>
<dbReference type="GO" id="GO:0006446">
    <property type="term" value="P:regulation of translational initiation"/>
    <property type="evidence" value="ECO:0007669"/>
    <property type="project" value="TreeGrafter"/>
</dbReference>
<dbReference type="InterPro" id="IPR001498">
    <property type="entry name" value="Impact_N"/>
</dbReference>
<evidence type="ECO:0000313" key="3">
    <source>
        <dbReference type="Proteomes" id="UP000254069"/>
    </source>
</evidence>
<dbReference type="AlphaFoldDB" id="A0A379ZKC1"/>
<dbReference type="InterPro" id="IPR020569">
    <property type="entry name" value="UPF0029_Impact_CS"/>
</dbReference>
<dbReference type="GO" id="GO:0005737">
    <property type="term" value="C:cytoplasm"/>
    <property type="evidence" value="ECO:0007669"/>
    <property type="project" value="TreeGrafter"/>
</dbReference>
<dbReference type="InterPro" id="IPR036956">
    <property type="entry name" value="Impact_N_sf"/>
</dbReference>
<dbReference type="GO" id="GO:0017111">
    <property type="term" value="F:ribonucleoside triphosphate phosphatase activity"/>
    <property type="evidence" value="ECO:0007669"/>
    <property type="project" value="UniProtKB-ARBA"/>
</dbReference>
<name>A0A379ZKC1_9GAMM</name>
<dbReference type="RefSeq" id="WP_025011830.1">
    <property type="nucleotide sequence ID" value="NZ_AP024609.1"/>
</dbReference>
<dbReference type="Gene3D" id="3.30.230.30">
    <property type="entry name" value="Impact, N-terminal domain"/>
    <property type="match status" value="1"/>
</dbReference>
<dbReference type="InterPro" id="IPR020568">
    <property type="entry name" value="Ribosomal_Su5_D2-typ_SF"/>
</dbReference>
<dbReference type="InterPro" id="IPR015269">
    <property type="entry name" value="UPF0029_Impact_C"/>
</dbReference>
<accession>A0A379ZKC1</accession>
<keyword evidence="3" id="KW-1185">Reference proteome</keyword>
<dbReference type="Gene3D" id="3.30.70.240">
    <property type="match status" value="1"/>
</dbReference>
<evidence type="ECO:0000313" key="2">
    <source>
        <dbReference type="EMBL" id="SUI63614.1"/>
    </source>
</evidence>
<dbReference type="NCBIfam" id="TIGR00257">
    <property type="entry name" value="IMPACT_YIGZ"/>
    <property type="match status" value="1"/>
</dbReference>
<sequence>MIESYPIAAEEQEYEEEIKHSRFISLVFPCHSPEEFKQQLQQIKQRYPGASHYCQAFICGAPMGQSAMGSSDDGEPGGSAGRPMLAVLLGAGIGEIGAVVVRYYGGTKLGVGGLVRAYSSGLKQMLPRLATKTKMLREKGSLVCRYDQLADVEHLLQRLDVLIEGREFSELIRLTLAVPLSVTGSINKELAPMSQGQLKIDFSQ</sequence>
<proteinExistence type="inferred from homology"/>
<dbReference type="EMBL" id="UGYO01000001">
    <property type="protein sequence ID" value="SUI63614.1"/>
    <property type="molecule type" value="Genomic_DNA"/>
</dbReference>
<dbReference type="GO" id="GO:0043168">
    <property type="term" value="F:anion binding"/>
    <property type="evidence" value="ECO:0007669"/>
    <property type="project" value="UniProtKB-ARBA"/>
</dbReference>
<dbReference type="SUPFAM" id="SSF54211">
    <property type="entry name" value="Ribosomal protein S5 domain 2-like"/>
    <property type="match status" value="1"/>
</dbReference>
<dbReference type="PANTHER" id="PTHR16301">
    <property type="entry name" value="IMPACT-RELATED"/>
    <property type="match status" value="1"/>
</dbReference>
<reference evidence="2 3" key="1">
    <citation type="submission" date="2018-06" db="EMBL/GenBank/DDBJ databases">
        <authorList>
            <consortium name="Pathogen Informatics"/>
            <person name="Doyle S."/>
        </authorList>
    </citation>
    <scope>NUCLEOTIDE SEQUENCE [LARGE SCALE GENOMIC DNA]</scope>
    <source>
        <strain evidence="2 3">NCTC10738</strain>
    </source>
</reference>
<dbReference type="SUPFAM" id="SSF54980">
    <property type="entry name" value="EF-G C-terminal domain-like"/>
    <property type="match status" value="1"/>
</dbReference>
<dbReference type="GeneID" id="93807067"/>
<gene>
    <name evidence="2" type="primary">yigZ</name>
    <name evidence="2" type="ORF">NCTC10738_01689</name>
</gene>
<dbReference type="Pfam" id="PF01205">
    <property type="entry name" value="Impact_N"/>
    <property type="match status" value="1"/>
</dbReference>
<dbReference type="Proteomes" id="UP000254069">
    <property type="component" value="Unassembled WGS sequence"/>
</dbReference>
<organism evidence="2 3">
    <name type="scientific">Shewanella algae</name>
    <dbReference type="NCBI Taxonomy" id="38313"/>
    <lineage>
        <taxon>Bacteria</taxon>
        <taxon>Pseudomonadati</taxon>
        <taxon>Pseudomonadota</taxon>
        <taxon>Gammaproteobacteria</taxon>
        <taxon>Alteromonadales</taxon>
        <taxon>Shewanellaceae</taxon>
        <taxon>Shewanella</taxon>
    </lineage>
</organism>